<keyword evidence="1" id="KW-1133">Transmembrane helix</keyword>
<sequence>MVLFVVSVVTLVVWLTGHWIGRVAAFVVLTLAGCFVVAAAPVFAGYQEAGYLAVAGGMWFVAAAPGWLLRRRAEAVLARGEGAV</sequence>
<evidence type="ECO:0000256" key="1">
    <source>
        <dbReference type="SAM" id="Phobius"/>
    </source>
</evidence>
<dbReference type="EMBL" id="LR796959">
    <property type="protein sequence ID" value="CAB4177870.1"/>
    <property type="molecule type" value="Genomic_DNA"/>
</dbReference>
<keyword evidence="1" id="KW-0812">Transmembrane</keyword>
<accession>A0A6J5Q0N3</accession>
<protein>
    <submittedName>
        <fullName evidence="3">Uncharacterized protein</fullName>
    </submittedName>
</protein>
<keyword evidence="1" id="KW-0472">Membrane</keyword>
<feature type="transmembrane region" description="Helical" evidence="1">
    <location>
        <begin position="23"/>
        <end position="43"/>
    </location>
</feature>
<feature type="transmembrane region" description="Helical" evidence="1">
    <location>
        <begin position="49"/>
        <end position="69"/>
    </location>
</feature>
<proteinExistence type="predicted"/>
<dbReference type="EMBL" id="LR797101">
    <property type="protein sequence ID" value="CAB4187080.1"/>
    <property type="molecule type" value="Genomic_DNA"/>
</dbReference>
<name>A0A6J5Q0N3_9CAUD</name>
<organism evidence="3">
    <name type="scientific">uncultured Caudovirales phage</name>
    <dbReference type="NCBI Taxonomy" id="2100421"/>
    <lineage>
        <taxon>Viruses</taxon>
        <taxon>Duplodnaviria</taxon>
        <taxon>Heunggongvirae</taxon>
        <taxon>Uroviricota</taxon>
        <taxon>Caudoviricetes</taxon>
        <taxon>Peduoviridae</taxon>
        <taxon>Maltschvirus</taxon>
        <taxon>Maltschvirus maltsch</taxon>
    </lineage>
</organism>
<reference evidence="3" key="1">
    <citation type="submission" date="2020-05" db="EMBL/GenBank/DDBJ databases">
        <authorList>
            <person name="Chiriac C."/>
            <person name="Salcher M."/>
            <person name="Ghai R."/>
            <person name="Kavagutti S V."/>
        </authorList>
    </citation>
    <scope>NUCLEOTIDE SEQUENCE</scope>
</reference>
<evidence type="ECO:0000313" key="5">
    <source>
        <dbReference type="EMBL" id="CAB4218288.1"/>
    </source>
</evidence>
<dbReference type="EMBL" id="LR796485">
    <property type="protein sequence ID" value="CAB4147835.1"/>
    <property type="molecule type" value="Genomic_DNA"/>
</dbReference>
<evidence type="ECO:0000313" key="3">
    <source>
        <dbReference type="EMBL" id="CAB4177870.1"/>
    </source>
</evidence>
<dbReference type="EMBL" id="LR797465">
    <property type="protein sequence ID" value="CAB4218288.1"/>
    <property type="molecule type" value="Genomic_DNA"/>
</dbReference>
<gene>
    <name evidence="3" type="ORF">UFOVP1011_3</name>
    <name evidence="4" type="ORF">UFOVP1162_5</name>
    <name evidence="5" type="ORF">UFOVP1611_8</name>
    <name evidence="2" type="ORF">UFOVP504_47</name>
</gene>
<evidence type="ECO:0000313" key="2">
    <source>
        <dbReference type="EMBL" id="CAB4147835.1"/>
    </source>
</evidence>
<evidence type="ECO:0000313" key="4">
    <source>
        <dbReference type="EMBL" id="CAB4187080.1"/>
    </source>
</evidence>